<dbReference type="PANTHER" id="PTHR42059">
    <property type="entry name" value="TNT DOMAIN-CONTAINING PROTEIN"/>
    <property type="match status" value="1"/>
</dbReference>
<feature type="signal peptide" evidence="1">
    <location>
        <begin position="1"/>
        <end position="26"/>
    </location>
</feature>
<comment type="caution">
    <text evidence="3">The sequence shown here is derived from an EMBL/GenBank/DDBJ whole genome shotgun (WGS) entry which is preliminary data.</text>
</comment>
<dbReference type="InterPro" id="IPR025331">
    <property type="entry name" value="TNT"/>
</dbReference>
<dbReference type="Pfam" id="PF14021">
    <property type="entry name" value="TNT"/>
    <property type="match status" value="1"/>
</dbReference>
<feature type="domain" description="TNT" evidence="2">
    <location>
        <begin position="126"/>
        <end position="238"/>
    </location>
</feature>
<reference evidence="3 4" key="1">
    <citation type="submission" date="2020-09" db="EMBL/GenBank/DDBJ databases">
        <title>Novel species in genus Gordonia.</title>
        <authorList>
            <person name="Zhang G."/>
        </authorList>
    </citation>
    <scope>NUCLEOTIDE SEQUENCE [LARGE SCALE GENOMIC DNA]</scope>
    <source>
        <strain evidence="3 4">ON-33</strain>
    </source>
</reference>
<evidence type="ECO:0000256" key="1">
    <source>
        <dbReference type="SAM" id="SignalP"/>
    </source>
</evidence>
<dbReference type="RefSeq" id="WP_190265536.1">
    <property type="nucleotide sequence ID" value="NZ_BAABAD010000003.1"/>
</dbReference>
<dbReference type="InterPro" id="IPR053024">
    <property type="entry name" value="Fungal_surface_NADase"/>
</dbReference>
<dbReference type="EMBL" id="JACWMS010000001">
    <property type="protein sequence ID" value="MBD1318321.1"/>
    <property type="molecule type" value="Genomic_DNA"/>
</dbReference>
<keyword evidence="4" id="KW-1185">Reference proteome</keyword>
<evidence type="ECO:0000259" key="2">
    <source>
        <dbReference type="Pfam" id="PF14021"/>
    </source>
</evidence>
<feature type="chain" id="PRO_5047366335" evidence="1">
    <location>
        <begin position="27"/>
        <end position="245"/>
    </location>
</feature>
<proteinExistence type="predicted"/>
<accession>A0ABR7W665</accession>
<name>A0ABR7W665_9ACTN</name>
<gene>
    <name evidence="3" type="ORF">IDF66_01890</name>
</gene>
<keyword evidence="1" id="KW-0732">Signal</keyword>
<dbReference type="PANTHER" id="PTHR42059:SF1">
    <property type="entry name" value="TNT DOMAIN-CONTAINING PROTEIN"/>
    <property type="match status" value="1"/>
</dbReference>
<protein>
    <submittedName>
        <fullName evidence="3">TNT domain-containing protein</fullName>
    </submittedName>
</protein>
<dbReference type="Proteomes" id="UP000602395">
    <property type="component" value="Unassembled WGS sequence"/>
</dbReference>
<organism evidence="3 4">
    <name type="scientific">Gordonia hankookensis</name>
    <dbReference type="NCBI Taxonomy" id="589403"/>
    <lineage>
        <taxon>Bacteria</taxon>
        <taxon>Bacillati</taxon>
        <taxon>Actinomycetota</taxon>
        <taxon>Actinomycetes</taxon>
        <taxon>Mycobacteriales</taxon>
        <taxon>Gordoniaceae</taxon>
        <taxon>Gordonia</taxon>
    </lineage>
</organism>
<sequence length="245" mass="26804">MVRRRVLLVLAFAFSLLFGAGAVAQAAPGPLGRLDLGSLGGPATQGCSVASYDGNSRYGPQTFSTQPPTGRQLAGYQRFGSYTGVDAARNFDEKYYDADAKWWIYPPEQGYVLDRNKQPIKHKKSLPVGTRMDRYGGEGGNFLAVPGTKYAARALPPSNLSGPQGQEQYCNYHVYEVIKTFSVDTGRIAPWFAQRGGGIQYQVVRSYLDDPSYPQCISFINQDGTLSVGWLKCAGYLRQSFPAVS</sequence>
<evidence type="ECO:0000313" key="4">
    <source>
        <dbReference type="Proteomes" id="UP000602395"/>
    </source>
</evidence>
<evidence type="ECO:0000313" key="3">
    <source>
        <dbReference type="EMBL" id="MBD1318321.1"/>
    </source>
</evidence>